<dbReference type="InterPro" id="IPR012854">
    <property type="entry name" value="Cu_amine_oxidase-like_N"/>
</dbReference>
<evidence type="ECO:0000259" key="4">
    <source>
        <dbReference type="SMART" id="SM00646"/>
    </source>
</evidence>
<dbReference type="SUPFAM" id="SSF55383">
    <property type="entry name" value="Copper amine oxidase, domain N"/>
    <property type="match status" value="1"/>
</dbReference>
<dbReference type="SUPFAM" id="SSF53187">
    <property type="entry name" value="Zn-dependent exopeptidases"/>
    <property type="match status" value="1"/>
</dbReference>
<evidence type="ECO:0000256" key="2">
    <source>
        <dbReference type="SAM" id="MobiDB-lite"/>
    </source>
</evidence>
<sequence length="561" mass="57745">MKKWISLLFVAVLVLCVNVGFTSAAAKSTSAATAVVPKLFLDGKALEAKAPPALVHASVLVPIRTVAENLGYKVGWETKTKLVTVEQGATKIQMTVNSQKATVNGKSITLTEAPVLQSDTTLIPLRFVGESLGLQVLWDNANKSVFLFTDSSQGTVNNSGGTGSNAGNGTGSGTGGDSGTETGNGTGTNGGSQPGSVPDDGGLIGVVDGPGGNGSGTVDGSVGSGTTNGSGNGNTGDTNGNGTSGPVAATALLHQIRYEPDALVVTYEGATAPTATVLSGPDRIVVDIPKADFASDFAAGTSPGVIPDFTVVNAAAPLSGQIAELPAIGHEALAKVRYSMYSDNPKTVRIVLDLSQPWGYELQNTASIGELRIQLKKPTTPVKSGYTVVLDAGHGGSDPGAGSVTGKWEKEFTLAVVLKVQAILASETKINLVLTRSGDTYPTLDDRVNLANSLNADLFLSVHGNSYTPSTNGTETYYTRANSLAFAKLLHKNAVAATGFKDNGVRTANYRVIKATTMPAALLEVGYLSNASNGKAMYDDEFQNRVAAAIAASIKQYFNLP</sequence>
<keyword evidence="6" id="KW-1185">Reference proteome</keyword>
<feature type="region of interest" description="Disordered" evidence="2">
    <location>
        <begin position="154"/>
        <end position="246"/>
    </location>
</feature>
<evidence type="ECO:0000313" key="5">
    <source>
        <dbReference type="EMBL" id="AYQ72653.1"/>
    </source>
</evidence>
<dbReference type="GO" id="GO:0009253">
    <property type="term" value="P:peptidoglycan catabolic process"/>
    <property type="evidence" value="ECO:0007669"/>
    <property type="project" value="InterPro"/>
</dbReference>
<feature type="domain" description="MurNAc-LAA" evidence="4">
    <location>
        <begin position="448"/>
        <end position="555"/>
    </location>
</feature>
<feature type="compositionally biased region" description="Gly residues" evidence="2">
    <location>
        <begin position="202"/>
        <end position="234"/>
    </location>
</feature>
<dbReference type="PANTHER" id="PTHR30404:SF0">
    <property type="entry name" value="N-ACETYLMURAMOYL-L-ALANINE AMIDASE AMIC"/>
    <property type="match status" value="1"/>
</dbReference>
<gene>
    <name evidence="5" type="ORF">EAV92_08800</name>
</gene>
<dbReference type="InterPro" id="IPR036582">
    <property type="entry name" value="Mao_N_sf"/>
</dbReference>
<dbReference type="SMART" id="SM00646">
    <property type="entry name" value="Ami_3"/>
    <property type="match status" value="1"/>
</dbReference>
<keyword evidence="3" id="KW-0732">Signal</keyword>
<proteinExistence type="predicted"/>
<dbReference type="InterPro" id="IPR050695">
    <property type="entry name" value="N-acetylmuramoyl_amidase_3"/>
</dbReference>
<protein>
    <submittedName>
        <fullName evidence="5">AMIN domain-containing protein</fullName>
    </submittedName>
</protein>
<reference evidence="5 6" key="1">
    <citation type="submission" date="2018-10" db="EMBL/GenBank/DDBJ databases">
        <title>Genome Sequence of Cohnella sp.</title>
        <authorList>
            <person name="Srinivasan S."/>
            <person name="Kim M.K."/>
        </authorList>
    </citation>
    <scope>NUCLEOTIDE SEQUENCE [LARGE SCALE GENOMIC DNA]</scope>
    <source>
        <strain evidence="5 6">18JY8-7</strain>
    </source>
</reference>
<dbReference type="AlphaFoldDB" id="A0A3G3JWN0"/>
<dbReference type="InterPro" id="IPR002508">
    <property type="entry name" value="MurNAc-LAA_cat"/>
</dbReference>
<dbReference type="KEGG" id="coh:EAV92_08800"/>
<feature type="compositionally biased region" description="Gly residues" evidence="2">
    <location>
        <begin position="160"/>
        <end position="193"/>
    </location>
</feature>
<feature type="chain" id="PRO_5038786445" evidence="3">
    <location>
        <begin position="27"/>
        <end position="561"/>
    </location>
</feature>
<keyword evidence="1" id="KW-0378">Hydrolase</keyword>
<organism evidence="5 6">
    <name type="scientific">Cohnella candidum</name>
    <dbReference type="NCBI Taxonomy" id="2674991"/>
    <lineage>
        <taxon>Bacteria</taxon>
        <taxon>Bacillati</taxon>
        <taxon>Bacillota</taxon>
        <taxon>Bacilli</taxon>
        <taxon>Bacillales</taxon>
        <taxon>Paenibacillaceae</taxon>
        <taxon>Cohnella</taxon>
    </lineage>
</organism>
<dbReference type="PANTHER" id="PTHR30404">
    <property type="entry name" value="N-ACETYLMURAMOYL-L-ALANINE AMIDASE"/>
    <property type="match status" value="1"/>
</dbReference>
<feature type="compositionally biased region" description="Low complexity" evidence="2">
    <location>
        <begin position="235"/>
        <end position="246"/>
    </location>
</feature>
<dbReference type="Gene3D" id="2.60.40.3500">
    <property type="match status" value="1"/>
</dbReference>
<dbReference type="Pfam" id="PF01520">
    <property type="entry name" value="Amidase_3"/>
    <property type="match status" value="1"/>
</dbReference>
<dbReference type="Proteomes" id="UP000269097">
    <property type="component" value="Chromosome"/>
</dbReference>
<dbReference type="EMBL" id="CP033433">
    <property type="protein sequence ID" value="AYQ72653.1"/>
    <property type="molecule type" value="Genomic_DNA"/>
</dbReference>
<accession>A0A3G3JWN0</accession>
<feature type="signal peptide" evidence="3">
    <location>
        <begin position="1"/>
        <end position="26"/>
    </location>
</feature>
<dbReference type="GO" id="GO:0008745">
    <property type="term" value="F:N-acetylmuramoyl-L-alanine amidase activity"/>
    <property type="evidence" value="ECO:0007669"/>
    <property type="project" value="InterPro"/>
</dbReference>
<dbReference type="RefSeq" id="WP_123040735.1">
    <property type="nucleotide sequence ID" value="NZ_CP033433.1"/>
</dbReference>
<evidence type="ECO:0000256" key="3">
    <source>
        <dbReference type="SAM" id="SignalP"/>
    </source>
</evidence>
<dbReference type="GO" id="GO:0030288">
    <property type="term" value="C:outer membrane-bounded periplasmic space"/>
    <property type="evidence" value="ECO:0007669"/>
    <property type="project" value="TreeGrafter"/>
</dbReference>
<evidence type="ECO:0000313" key="6">
    <source>
        <dbReference type="Proteomes" id="UP000269097"/>
    </source>
</evidence>
<dbReference type="Gene3D" id="3.40.630.40">
    <property type="entry name" value="Zn-dependent exopeptidases"/>
    <property type="match status" value="1"/>
</dbReference>
<name>A0A3G3JWN0_9BACL</name>
<evidence type="ECO:0000256" key="1">
    <source>
        <dbReference type="ARBA" id="ARBA00022801"/>
    </source>
</evidence>
<dbReference type="Gene3D" id="3.30.457.10">
    <property type="entry name" value="Copper amine oxidase-like, N-terminal domain"/>
    <property type="match status" value="1"/>
</dbReference>
<dbReference type="CDD" id="cd02696">
    <property type="entry name" value="MurNAc-LAA"/>
    <property type="match status" value="1"/>
</dbReference>
<dbReference type="Pfam" id="PF07833">
    <property type="entry name" value="Cu_amine_oxidN1"/>
    <property type="match status" value="1"/>
</dbReference>